<feature type="region of interest" description="Disordered" evidence="1">
    <location>
        <begin position="61"/>
        <end position="99"/>
    </location>
</feature>
<keyword evidence="3" id="KW-1185">Reference proteome</keyword>
<dbReference type="AlphaFoldDB" id="A0A182MHA4"/>
<name>A0A182MHA4_9DIPT</name>
<evidence type="ECO:0000313" key="3">
    <source>
        <dbReference type="Proteomes" id="UP000075883"/>
    </source>
</evidence>
<accession>A0A182MHA4</accession>
<dbReference type="Proteomes" id="UP000075883">
    <property type="component" value="Unassembled WGS sequence"/>
</dbReference>
<dbReference type="EMBL" id="AXCM01013914">
    <property type="status" value="NOT_ANNOTATED_CDS"/>
    <property type="molecule type" value="Genomic_DNA"/>
</dbReference>
<protein>
    <submittedName>
        <fullName evidence="2">Uncharacterized protein</fullName>
    </submittedName>
</protein>
<organism evidence="2 3">
    <name type="scientific">Anopheles culicifacies</name>
    <dbReference type="NCBI Taxonomy" id="139723"/>
    <lineage>
        <taxon>Eukaryota</taxon>
        <taxon>Metazoa</taxon>
        <taxon>Ecdysozoa</taxon>
        <taxon>Arthropoda</taxon>
        <taxon>Hexapoda</taxon>
        <taxon>Insecta</taxon>
        <taxon>Pterygota</taxon>
        <taxon>Neoptera</taxon>
        <taxon>Endopterygota</taxon>
        <taxon>Diptera</taxon>
        <taxon>Nematocera</taxon>
        <taxon>Culicoidea</taxon>
        <taxon>Culicidae</taxon>
        <taxon>Anophelinae</taxon>
        <taxon>Anopheles</taxon>
        <taxon>culicifacies species complex</taxon>
    </lineage>
</organism>
<sequence>MLPFFHAPPPEAACGDGVYLNSNLANYIAICKTSLDFALFSHGHLLTPSVSRRFFSLAEQNRFPERRSPRRQPPPGNPPSPRLPRNQKPNLDDGPSSRDYLLPLHACLGF</sequence>
<dbReference type="VEuPathDB" id="VectorBase:ACUA018258"/>
<reference evidence="2" key="2">
    <citation type="submission" date="2020-05" db="UniProtKB">
        <authorList>
            <consortium name="EnsemblMetazoa"/>
        </authorList>
    </citation>
    <scope>IDENTIFICATION</scope>
    <source>
        <strain evidence="2">A-37</strain>
    </source>
</reference>
<evidence type="ECO:0000256" key="1">
    <source>
        <dbReference type="SAM" id="MobiDB-lite"/>
    </source>
</evidence>
<feature type="compositionally biased region" description="Pro residues" evidence="1">
    <location>
        <begin position="71"/>
        <end position="82"/>
    </location>
</feature>
<reference evidence="3" key="1">
    <citation type="submission" date="2013-09" db="EMBL/GenBank/DDBJ databases">
        <title>The Genome Sequence of Anopheles culicifacies species A.</title>
        <authorList>
            <consortium name="The Broad Institute Genomics Platform"/>
            <person name="Neafsey D.E."/>
            <person name="Besansky N."/>
            <person name="Howell P."/>
            <person name="Walton C."/>
            <person name="Young S.K."/>
            <person name="Zeng Q."/>
            <person name="Gargeya S."/>
            <person name="Fitzgerald M."/>
            <person name="Haas B."/>
            <person name="Abouelleil A."/>
            <person name="Allen A.W."/>
            <person name="Alvarado L."/>
            <person name="Arachchi H.M."/>
            <person name="Berlin A.M."/>
            <person name="Chapman S.B."/>
            <person name="Gainer-Dewar J."/>
            <person name="Goldberg J."/>
            <person name="Griggs A."/>
            <person name="Gujja S."/>
            <person name="Hansen M."/>
            <person name="Howarth C."/>
            <person name="Imamovic A."/>
            <person name="Ireland A."/>
            <person name="Larimer J."/>
            <person name="McCowan C."/>
            <person name="Murphy C."/>
            <person name="Pearson M."/>
            <person name="Poon T.W."/>
            <person name="Priest M."/>
            <person name="Roberts A."/>
            <person name="Saif S."/>
            <person name="Shea T."/>
            <person name="Sisk P."/>
            <person name="Sykes S."/>
            <person name="Wortman J."/>
            <person name="Nusbaum C."/>
            <person name="Birren B."/>
        </authorList>
    </citation>
    <scope>NUCLEOTIDE SEQUENCE [LARGE SCALE GENOMIC DNA]</scope>
    <source>
        <strain evidence="3">A-37</strain>
    </source>
</reference>
<evidence type="ECO:0000313" key="2">
    <source>
        <dbReference type="EnsemblMetazoa" id="ACUA018258-PA"/>
    </source>
</evidence>
<proteinExistence type="predicted"/>
<dbReference type="EnsemblMetazoa" id="ACUA018258-RA">
    <property type="protein sequence ID" value="ACUA018258-PA"/>
    <property type="gene ID" value="ACUA018258"/>
</dbReference>